<sequence>MKKLFTLFSIMTLFGVGNAQVSFTSTPISTTGSERAVIDMNGDFLDDLVSVTATNVQIYYQQPDGSFVEKNITTSNADNTPSWSLAAADYDENGFTDLLYGGANGVTFMKADNTGNGFEEISFPEYVFSQRSNFVDINNDGYLDAFVCHDVAPSVYYINNGDGTFTFHQGDIGDYPTGGNYGSVWIDYDNDGDMDCFIAKCNVNGNVNERSENQLYQNDGAGNFVEVGAATGLKDNMQTWSSAWADFDNDGLLDVFIGSSDGSFTHKLNRNNGDGTFTDISATTGINALTITGIENCTYDFNNDGYADIASNGNILLNNGDLTFTLVPFALPNNNGSLGDLNNDGFIDSFTGGHIYYNDANANHWITINTIGVESNINGIGARVAITSTLGTQIREVRSGEGFKYMSTLNTHFGLGADTEITTLTITWPSGIVDVLENVAVDQVISVVEGGTIIGIDENIVNNLILYPNPTQGVLNLGNLTDFTNPAYSIFDIQGKKVMDAKLDSNYINVSNLTTGNYILKIQDGNTLKAQRFIKR</sequence>
<dbReference type="Pfam" id="PF13517">
    <property type="entry name" value="FG-GAP_3"/>
    <property type="match status" value="2"/>
</dbReference>
<dbReference type="PANTHER" id="PTHR16026:SF0">
    <property type="entry name" value="CARTILAGE ACIDIC PROTEIN 1"/>
    <property type="match status" value="1"/>
</dbReference>
<name>A0A5C6YWR7_9FLAO</name>
<proteinExistence type="predicted"/>
<evidence type="ECO:0000259" key="3">
    <source>
        <dbReference type="Pfam" id="PF07593"/>
    </source>
</evidence>
<evidence type="ECO:0000259" key="4">
    <source>
        <dbReference type="Pfam" id="PF18962"/>
    </source>
</evidence>
<dbReference type="Pfam" id="PF07593">
    <property type="entry name" value="UnbV_ASPIC"/>
    <property type="match status" value="1"/>
</dbReference>
<reference evidence="5 6" key="1">
    <citation type="submission" date="2019-08" db="EMBL/GenBank/DDBJ databases">
        <title>Genome of Aequorivita antarctica SW49 (type strain).</title>
        <authorList>
            <person name="Bowman J.P."/>
        </authorList>
    </citation>
    <scope>NUCLEOTIDE SEQUENCE [LARGE SCALE GENOMIC DNA]</scope>
    <source>
        <strain evidence="5 6">SW49</strain>
    </source>
</reference>
<dbReference type="InterPro" id="IPR028994">
    <property type="entry name" value="Integrin_alpha_N"/>
</dbReference>
<feature type="signal peptide" evidence="2">
    <location>
        <begin position="1"/>
        <end position="19"/>
    </location>
</feature>
<dbReference type="SUPFAM" id="SSF69318">
    <property type="entry name" value="Integrin alpha N-terminal domain"/>
    <property type="match status" value="1"/>
</dbReference>
<dbReference type="InterPro" id="IPR013517">
    <property type="entry name" value="FG-GAP"/>
</dbReference>
<dbReference type="EMBL" id="VORT01000010">
    <property type="protein sequence ID" value="TXD72074.1"/>
    <property type="molecule type" value="Genomic_DNA"/>
</dbReference>
<dbReference type="Gene3D" id="2.130.10.130">
    <property type="entry name" value="Integrin alpha, N-terminal"/>
    <property type="match status" value="1"/>
</dbReference>
<dbReference type="NCBIfam" id="TIGR04183">
    <property type="entry name" value="Por_Secre_tail"/>
    <property type="match status" value="1"/>
</dbReference>
<dbReference type="Proteomes" id="UP000321497">
    <property type="component" value="Unassembled WGS sequence"/>
</dbReference>
<dbReference type="PANTHER" id="PTHR16026">
    <property type="entry name" value="CARTILAGE ACIDIC PROTEIN 1"/>
    <property type="match status" value="1"/>
</dbReference>
<dbReference type="InterPro" id="IPR027039">
    <property type="entry name" value="Crtac1"/>
</dbReference>
<dbReference type="RefSeq" id="WP_111845244.1">
    <property type="nucleotide sequence ID" value="NZ_UEGI01000015.1"/>
</dbReference>
<evidence type="ECO:0000256" key="2">
    <source>
        <dbReference type="SAM" id="SignalP"/>
    </source>
</evidence>
<keyword evidence="1 2" id="KW-0732">Signal</keyword>
<keyword evidence="6" id="KW-1185">Reference proteome</keyword>
<dbReference type="Pfam" id="PF18962">
    <property type="entry name" value="Por_Secre_tail"/>
    <property type="match status" value="1"/>
</dbReference>
<dbReference type="InterPro" id="IPR011519">
    <property type="entry name" value="UnbV_ASPIC"/>
</dbReference>
<feature type="domain" description="Secretion system C-terminal sorting" evidence="4">
    <location>
        <begin position="466"/>
        <end position="534"/>
    </location>
</feature>
<feature type="chain" id="PRO_5022960652" evidence="2">
    <location>
        <begin position="20"/>
        <end position="536"/>
    </location>
</feature>
<organism evidence="5 6">
    <name type="scientific">Aequorivita antarctica</name>
    <dbReference type="NCBI Taxonomy" id="153266"/>
    <lineage>
        <taxon>Bacteria</taxon>
        <taxon>Pseudomonadati</taxon>
        <taxon>Bacteroidota</taxon>
        <taxon>Flavobacteriia</taxon>
        <taxon>Flavobacteriales</taxon>
        <taxon>Flavobacteriaceae</taxon>
        <taxon>Aequorivita</taxon>
    </lineage>
</organism>
<protein>
    <submittedName>
        <fullName evidence="5">T9SS type A sorting domain-containing protein</fullName>
    </submittedName>
</protein>
<evidence type="ECO:0000313" key="5">
    <source>
        <dbReference type="EMBL" id="TXD72074.1"/>
    </source>
</evidence>
<feature type="domain" description="ASPIC/UnbV" evidence="3">
    <location>
        <begin position="379"/>
        <end position="445"/>
    </location>
</feature>
<accession>A0A5C6YWR7</accession>
<dbReference type="OrthoDB" id="9816120at2"/>
<dbReference type="InterPro" id="IPR026444">
    <property type="entry name" value="Secre_tail"/>
</dbReference>
<gene>
    <name evidence="5" type="ORF">ESU54_13525</name>
</gene>
<comment type="caution">
    <text evidence="5">The sequence shown here is derived from an EMBL/GenBank/DDBJ whole genome shotgun (WGS) entry which is preliminary data.</text>
</comment>
<dbReference type="AlphaFoldDB" id="A0A5C6YWR7"/>
<evidence type="ECO:0000256" key="1">
    <source>
        <dbReference type="ARBA" id="ARBA00022729"/>
    </source>
</evidence>
<evidence type="ECO:0000313" key="6">
    <source>
        <dbReference type="Proteomes" id="UP000321497"/>
    </source>
</evidence>